<reference evidence="7" key="1">
    <citation type="submission" date="2023-01" db="EMBL/GenBank/DDBJ databases">
        <title>Genome assembly of the deep-sea coral Lophelia pertusa.</title>
        <authorList>
            <person name="Herrera S."/>
            <person name="Cordes E."/>
        </authorList>
    </citation>
    <scope>NUCLEOTIDE SEQUENCE</scope>
    <source>
        <strain evidence="7">USNM1676648</strain>
        <tissue evidence="7">Polyp</tissue>
    </source>
</reference>
<keyword evidence="8" id="KW-1185">Reference proteome</keyword>
<accession>A0A9W9YVK8</accession>
<protein>
    <recommendedName>
        <fullName evidence="6">Caveolin</fullName>
    </recommendedName>
</protein>
<dbReference type="Pfam" id="PF01146">
    <property type="entry name" value="Caveolin"/>
    <property type="match status" value="1"/>
</dbReference>
<evidence type="ECO:0000256" key="1">
    <source>
        <dbReference type="ARBA" id="ARBA00004202"/>
    </source>
</evidence>
<dbReference type="Proteomes" id="UP001163046">
    <property type="component" value="Unassembled WGS sequence"/>
</dbReference>
<proteinExistence type="inferred from homology"/>
<keyword evidence="5 6" id="KW-0472">Membrane</keyword>
<evidence type="ECO:0000256" key="6">
    <source>
        <dbReference type="RuleBase" id="RU000680"/>
    </source>
</evidence>
<gene>
    <name evidence="7" type="primary">CAV1_2</name>
    <name evidence="7" type="ORF">OS493_033565</name>
</gene>
<dbReference type="GO" id="GO:0060090">
    <property type="term" value="F:molecular adaptor activity"/>
    <property type="evidence" value="ECO:0007669"/>
    <property type="project" value="TreeGrafter"/>
</dbReference>
<comment type="subcellular location">
    <subcellularLocation>
        <location evidence="1 6">Cell membrane</location>
        <topology evidence="1 6">Peripheral membrane protein</topology>
    </subcellularLocation>
    <subcellularLocation>
        <location evidence="6">Golgi apparatus membrane</location>
        <topology evidence="6">Peripheral membrane protein</topology>
    </subcellularLocation>
    <subcellularLocation>
        <location evidence="6">Membrane</location>
        <location evidence="6">Caveola</location>
        <topology evidence="6">Peripheral membrane protein</topology>
    </subcellularLocation>
</comment>
<comment type="similarity">
    <text evidence="2 6">Belongs to the caveolin family.</text>
</comment>
<evidence type="ECO:0000256" key="5">
    <source>
        <dbReference type="ARBA" id="ARBA00023136"/>
    </source>
</evidence>
<evidence type="ECO:0000313" key="8">
    <source>
        <dbReference type="Proteomes" id="UP001163046"/>
    </source>
</evidence>
<dbReference type="AlphaFoldDB" id="A0A9W9YVK8"/>
<organism evidence="7 8">
    <name type="scientific">Desmophyllum pertusum</name>
    <dbReference type="NCBI Taxonomy" id="174260"/>
    <lineage>
        <taxon>Eukaryota</taxon>
        <taxon>Metazoa</taxon>
        <taxon>Cnidaria</taxon>
        <taxon>Anthozoa</taxon>
        <taxon>Hexacorallia</taxon>
        <taxon>Scleractinia</taxon>
        <taxon>Caryophylliina</taxon>
        <taxon>Caryophylliidae</taxon>
        <taxon>Desmophyllum</taxon>
    </lineage>
</organism>
<keyword evidence="3 6" id="KW-1003">Cell membrane</keyword>
<dbReference type="GO" id="GO:0005901">
    <property type="term" value="C:caveola"/>
    <property type="evidence" value="ECO:0007669"/>
    <property type="project" value="UniProtKB-SubCell"/>
</dbReference>
<dbReference type="PANTHER" id="PTHR10844">
    <property type="entry name" value="CAVEOLIN"/>
    <property type="match status" value="1"/>
</dbReference>
<dbReference type="EMBL" id="MU826870">
    <property type="protein sequence ID" value="KAJ7370220.1"/>
    <property type="molecule type" value="Genomic_DNA"/>
</dbReference>
<name>A0A9W9YVK8_9CNID</name>
<evidence type="ECO:0000256" key="4">
    <source>
        <dbReference type="ARBA" id="ARBA00023034"/>
    </source>
</evidence>
<dbReference type="OrthoDB" id="5917823at2759"/>
<sequence length="171" mass="19608">MTSEQNLTDEGEVQGVEKPRLTITDELPRTLHYGHQLDMRDRDPINMNDHVKVFFQDVFAEPDGSHSINGVWRASFSTFVATKYWCYRIITAICGVPTAIMCGIYFACLSFDYIWCIMPCLKAYMIELQCLGKLFSLCVRTFFDPFFESVGKIFGGIRVSQVRDENKPFSA</sequence>
<comment type="caution">
    <text evidence="7">The sequence shown here is derived from an EMBL/GenBank/DDBJ whole genome shotgun (WGS) entry which is preliminary data.</text>
</comment>
<evidence type="ECO:0000313" key="7">
    <source>
        <dbReference type="EMBL" id="KAJ7370220.1"/>
    </source>
</evidence>
<keyword evidence="4 6" id="KW-0333">Golgi apparatus</keyword>
<dbReference type="PANTHER" id="PTHR10844:SF19">
    <property type="entry name" value="CAVEOLIN-2"/>
    <property type="match status" value="1"/>
</dbReference>
<comment type="function">
    <text evidence="6">May act as a scaffolding protein within caveolar membranes. Interacts directly with G-protein alpha subunits and can functionally regulate their activity.</text>
</comment>
<dbReference type="GO" id="GO:0000139">
    <property type="term" value="C:Golgi membrane"/>
    <property type="evidence" value="ECO:0007669"/>
    <property type="project" value="UniProtKB-SubCell"/>
</dbReference>
<dbReference type="InterPro" id="IPR001612">
    <property type="entry name" value="Caveolin"/>
</dbReference>
<evidence type="ECO:0000256" key="2">
    <source>
        <dbReference type="ARBA" id="ARBA00010988"/>
    </source>
</evidence>
<evidence type="ECO:0000256" key="3">
    <source>
        <dbReference type="ARBA" id="ARBA00022475"/>
    </source>
</evidence>
<dbReference type="GO" id="GO:0070836">
    <property type="term" value="P:caveola assembly"/>
    <property type="evidence" value="ECO:0007669"/>
    <property type="project" value="InterPro"/>
</dbReference>